<reference evidence="2" key="1">
    <citation type="submission" date="2014-09" db="EMBL/GenBank/DDBJ databases">
        <authorList>
            <person name="Magalhaes I.L.F."/>
            <person name="Oliveira U."/>
            <person name="Santos F.R."/>
            <person name="Vidigal T.H.D.A."/>
            <person name="Brescovit A.D."/>
            <person name="Santos A.J."/>
        </authorList>
    </citation>
    <scope>NUCLEOTIDE SEQUENCE</scope>
    <source>
        <tissue evidence="2">Shoot tissue taken approximately 20 cm above the soil surface</tissue>
    </source>
</reference>
<dbReference type="AlphaFoldDB" id="A0A0A9DK44"/>
<organism evidence="2">
    <name type="scientific">Arundo donax</name>
    <name type="common">Giant reed</name>
    <name type="synonym">Donax arundinaceus</name>
    <dbReference type="NCBI Taxonomy" id="35708"/>
    <lineage>
        <taxon>Eukaryota</taxon>
        <taxon>Viridiplantae</taxon>
        <taxon>Streptophyta</taxon>
        <taxon>Embryophyta</taxon>
        <taxon>Tracheophyta</taxon>
        <taxon>Spermatophyta</taxon>
        <taxon>Magnoliopsida</taxon>
        <taxon>Liliopsida</taxon>
        <taxon>Poales</taxon>
        <taxon>Poaceae</taxon>
        <taxon>PACMAD clade</taxon>
        <taxon>Arundinoideae</taxon>
        <taxon>Arundineae</taxon>
        <taxon>Arundo</taxon>
    </lineage>
</organism>
<name>A0A0A9DK44_ARUDO</name>
<evidence type="ECO:0000256" key="1">
    <source>
        <dbReference type="SAM" id="MobiDB-lite"/>
    </source>
</evidence>
<dbReference type="EMBL" id="GBRH01213783">
    <property type="protein sequence ID" value="JAD84112.1"/>
    <property type="molecule type" value="Transcribed_RNA"/>
</dbReference>
<sequence>MQISSLGIHEMALLLPPWMGRNCCYGRKSVQEVQEEGAEHRGGARLAKSPDLVS</sequence>
<proteinExistence type="predicted"/>
<reference evidence="2" key="2">
    <citation type="journal article" date="2015" name="Data Brief">
        <title>Shoot transcriptome of the giant reed, Arundo donax.</title>
        <authorList>
            <person name="Barrero R.A."/>
            <person name="Guerrero F.D."/>
            <person name="Moolhuijzen P."/>
            <person name="Goolsby J.A."/>
            <person name="Tidwell J."/>
            <person name="Bellgard S.E."/>
            <person name="Bellgard M.I."/>
        </authorList>
    </citation>
    <scope>NUCLEOTIDE SEQUENCE</scope>
    <source>
        <tissue evidence="2">Shoot tissue taken approximately 20 cm above the soil surface</tissue>
    </source>
</reference>
<evidence type="ECO:0000313" key="2">
    <source>
        <dbReference type="EMBL" id="JAD84112.1"/>
    </source>
</evidence>
<protein>
    <submittedName>
        <fullName evidence="2">Uncharacterized protein</fullName>
    </submittedName>
</protein>
<feature type="region of interest" description="Disordered" evidence="1">
    <location>
        <begin position="35"/>
        <end position="54"/>
    </location>
</feature>
<accession>A0A0A9DK44</accession>